<keyword evidence="4" id="KW-1185">Reference proteome</keyword>
<evidence type="ECO:0000313" key="3">
    <source>
        <dbReference type="EMBL" id="UUO16433.1"/>
    </source>
</evidence>
<sequence length="76" mass="8560">MQITKDGSITIPLDIQEELGFLPGTEVELKIMGNKLQLQKKNSPTREETLINLMRGKATTHLTTDEIMEITRSTCD</sequence>
<protein>
    <submittedName>
        <fullName evidence="3">AbrB/MazE/SpoVT family DNA-binding domain-containing protein</fullName>
    </submittedName>
</protein>
<dbReference type="Gene3D" id="2.10.260.10">
    <property type="match status" value="1"/>
</dbReference>
<organism evidence="3 4">
    <name type="scientific">Dolichospermum heterosporum TAC447</name>
    <dbReference type="NCBI Taxonomy" id="747523"/>
    <lineage>
        <taxon>Bacteria</taxon>
        <taxon>Bacillati</taxon>
        <taxon>Cyanobacteriota</taxon>
        <taxon>Cyanophyceae</taxon>
        <taxon>Nostocales</taxon>
        <taxon>Aphanizomenonaceae</taxon>
        <taxon>Dolichospermum</taxon>
        <taxon>Dolichospermum heterosporum</taxon>
    </lineage>
</organism>
<gene>
    <name evidence="3" type="ORF">NG743_05145</name>
</gene>
<keyword evidence="1 3" id="KW-0238">DNA-binding</keyword>
<reference evidence="3" key="1">
    <citation type="submission" date="2022-06" db="EMBL/GenBank/DDBJ databases">
        <title>Nostosin G and Spiroidesin B from the Cyanobacterium Dolichospermum sp. NIES-1697.</title>
        <authorList>
            <person name="Phan C.-S."/>
            <person name="Mehjabin J.J."/>
            <person name="Anas A.R.J."/>
            <person name="Hayasaka M."/>
            <person name="Onoki R."/>
            <person name="Wang J."/>
            <person name="Umezawa T."/>
            <person name="Washio K."/>
            <person name="Morikawa M."/>
            <person name="Okino T."/>
        </authorList>
    </citation>
    <scope>NUCLEOTIDE SEQUENCE</scope>
    <source>
        <strain evidence="3">NIES-1697</strain>
    </source>
</reference>
<dbReference type="Pfam" id="PF04014">
    <property type="entry name" value="MazE_antitoxin"/>
    <property type="match status" value="1"/>
</dbReference>
<proteinExistence type="predicted"/>
<dbReference type="EMBL" id="CP099464">
    <property type="protein sequence ID" value="UUO16433.1"/>
    <property type="molecule type" value="Genomic_DNA"/>
</dbReference>
<feature type="domain" description="SpoVT-AbrB" evidence="2">
    <location>
        <begin position="1"/>
        <end position="43"/>
    </location>
</feature>
<dbReference type="InterPro" id="IPR037914">
    <property type="entry name" value="SpoVT-AbrB_sf"/>
</dbReference>
<dbReference type="RefSeq" id="WP_027404566.1">
    <property type="nucleotide sequence ID" value="NZ_CP099464.1"/>
</dbReference>
<dbReference type="SMART" id="SM00966">
    <property type="entry name" value="SpoVT_AbrB"/>
    <property type="match status" value="1"/>
</dbReference>
<dbReference type="Proteomes" id="UP001057561">
    <property type="component" value="Chromosome"/>
</dbReference>
<evidence type="ECO:0000313" key="4">
    <source>
        <dbReference type="Proteomes" id="UP001057561"/>
    </source>
</evidence>
<evidence type="ECO:0000256" key="1">
    <source>
        <dbReference type="PROSITE-ProRule" id="PRU01076"/>
    </source>
</evidence>
<dbReference type="SUPFAM" id="SSF89447">
    <property type="entry name" value="AbrB/MazE/MraZ-like"/>
    <property type="match status" value="1"/>
</dbReference>
<dbReference type="InterPro" id="IPR007159">
    <property type="entry name" value="SpoVT-AbrB_dom"/>
</dbReference>
<dbReference type="GO" id="GO:0003677">
    <property type="term" value="F:DNA binding"/>
    <property type="evidence" value="ECO:0007669"/>
    <property type="project" value="UniProtKB-KW"/>
</dbReference>
<evidence type="ECO:0000259" key="2">
    <source>
        <dbReference type="PROSITE" id="PS51740"/>
    </source>
</evidence>
<dbReference type="PROSITE" id="PS51740">
    <property type="entry name" value="SPOVT_ABRB"/>
    <property type="match status" value="1"/>
</dbReference>
<accession>A0ABY5LWQ9</accession>
<name>A0ABY5LWQ9_9CYAN</name>